<organism evidence="1">
    <name type="scientific">marine metagenome</name>
    <dbReference type="NCBI Taxonomy" id="408172"/>
    <lineage>
        <taxon>unclassified sequences</taxon>
        <taxon>metagenomes</taxon>
        <taxon>ecological metagenomes</taxon>
    </lineage>
</organism>
<dbReference type="EMBL" id="UINC01040976">
    <property type="protein sequence ID" value="SVB41603.1"/>
    <property type="molecule type" value="Genomic_DNA"/>
</dbReference>
<protein>
    <submittedName>
        <fullName evidence="1">Uncharacterized protein</fullName>
    </submittedName>
</protein>
<accession>A0A382DV98</accession>
<name>A0A382DV98_9ZZZZ</name>
<sequence length="41" mass="4479">MKKNIIILCALGLPWLGSLLHAKSQKYDVLVYGAARAVVPK</sequence>
<dbReference type="AlphaFoldDB" id="A0A382DV98"/>
<proteinExistence type="predicted"/>
<gene>
    <name evidence="1" type="ORF">METZ01_LOCUS194457</name>
</gene>
<evidence type="ECO:0000313" key="1">
    <source>
        <dbReference type="EMBL" id="SVB41603.1"/>
    </source>
</evidence>
<reference evidence="1" key="1">
    <citation type="submission" date="2018-05" db="EMBL/GenBank/DDBJ databases">
        <authorList>
            <person name="Lanie J.A."/>
            <person name="Ng W.-L."/>
            <person name="Kazmierczak K.M."/>
            <person name="Andrzejewski T.M."/>
            <person name="Davidsen T.M."/>
            <person name="Wayne K.J."/>
            <person name="Tettelin H."/>
            <person name="Glass J.I."/>
            <person name="Rusch D."/>
            <person name="Podicherti R."/>
            <person name="Tsui H.-C.T."/>
            <person name="Winkler M.E."/>
        </authorList>
    </citation>
    <scope>NUCLEOTIDE SEQUENCE</scope>
</reference>